<accession>A0A1Y5SP15</accession>
<proteinExistence type="predicted"/>
<dbReference type="RefSeq" id="WP_170842139.1">
    <property type="nucleotide sequence ID" value="NZ_FNZV01000004.1"/>
</dbReference>
<evidence type="ECO:0000256" key="1">
    <source>
        <dbReference type="SAM" id="Phobius"/>
    </source>
</evidence>
<dbReference type="EMBL" id="FWFW01000005">
    <property type="protein sequence ID" value="SLN42028.1"/>
    <property type="molecule type" value="Genomic_DNA"/>
</dbReference>
<gene>
    <name evidence="3" type="ORF">PAM7971_01977</name>
</gene>
<keyword evidence="1" id="KW-1133">Transmembrane helix</keyword>
<feature type="domain" description="TadE-like" evidence="2">
    <location>
        <begin position="24"/>
        <end position="65"/>
    </location>
</feature>
<evidence type="ECO:0000259" key="2">
    <source>
        <dbReference type="Pfam" id="PF07811"/>
    </source>
</evidence>
<dbReference type="STRING" id="658057.SAMN04488032_104100"/>
<evidence type="ECO:0000313" key="4">
    <source>
        <dbReference type="Proteomes" id="UP000193307"/>
    </source>
</evidence>
<dbReference type="InterPro" id="IPR012495">
    <property type="entry name" value="TadE-like_dom"/>
</dbReference>
<dbReference type="AlphaFoldDB" id="A0A1Y5SP15"/>
<dbReference type="Proteomes" id="UP000193307">
    <property type="component" value="Unassembled WGS sequence"/>
</dbReference>
<keyword evidence="1" id="KW-0472">Membrane</keyword>
<protein>
    <submittedName>
        <fullName evidence="3">TadE-like protein</fullName>
    </submittedName>
</protein>
<dbReference type="Pfam" id="PF07811">
    <property type="entry name" value="TadE"/>
    <property type="match status" value="1"/>
</dbReference>
<sequence>MKMHRTHPRRAICALRRFNASQSGSMSVEAVLVAPLLLFGIMFVLTFFSAFQQKGTANKAAYTVADYISRQTDAVDADFIDGMADIYGFLNNQGNKKMRVSSVMWSESRGGKYVLQWSHAADDADALTSSTLSEIESLLPIMSAGTTVLVVEATTRWTPIFSVGLDVLNFKDIVITKPRFATQVIFDD</sequence>
<feature type="transmembrane region" description="Helical" evidence="1">
    <location>
        <begin position="30"/>
        <end position="51"/>
    </location>
</feature>
<evidence type="ECO:0000313" key="3">
    <source>
        <dbReference type="EMBL" id="SLN42028.1"/>
    </source>
</evidence>
<reference evidence="3 4" key="1">
    <citation type="submission" date="2017-03" db="EMBL/GenBank/DDBJ databases">
        <authorList>
            <person name="Afonso C.L."/>
            <person name="Miller P.J."/>
            <person name="Scott M.A."/>
            <person name="Spackman E."/>
            <person name="Goraichik I."/>
            <person name="Dimitrov K.M."/>
            <person name="Suarez D.L."/>
            <person name="Swayne D.E."/>
        </authorList>
    </citation>
    <scope>NUCLEOTIDE SEQUENCE [LARGE SCALE GENOMIC DNA]</scope>
    <source>
        <strain evidence="3 4">CECT 7971</strain>
    </source>
</reference>
<name>A0A1Y5SP15_9RHOB</name>
<keyword evidence="1" id="KW-0812">Transmembrane</keyword>
<organism evidence="3 4">
    <name type="scientific">Pacificibacter marinus</name>
    <dbReference type="NCBI Taxonomy" id="658057"/>
    <lineage>
        <taxon>Bacteria</taxon>
        <taxon>Pseudomonadati</taxon>
        <taxon>Pseudomonadota</taxon>
        <taxon>Alphaproteobacteria</taxon>
        <taxon>Rhodobacterales</taxon>
        <taxon>Roseobacteraceae</taxon>
        <taxon>Pacificibacter</taxon>
    </lineage>
</organism>
<keyword evidence="4" id="KW-1185">Reference proteome</keyword>